<keyword evidence="4" id="KW-0540">Nuclease</keyword>
<dbReference type="InterPro" id="IPR003615">
    <property type="entry name" value="HNH_nuc"/>
</dbReference>
<evidence type="ECO:0000256" key="2">
    <source>
        <dbReference type="SAM" id="MobiDB-lite"/>
    </source>
</evidence>
<comment type="caution">
    <text evidence="4">The sequence shown here is derived from an EMBL/GenBank/DDBJ whole genome shotgun (WGS) entry which is preliminary data.</text>
</comment>
<dbReference type="InterPro" id="IPR003870">
    <property type="entry name" value="DUF222"/>
</dbReference>
<name>A0A4R9BQW2_9MICO</name>
<accession>A0A4R9BQW2</accession>
<dbReference type="Pfam" id="PF02720">
    <property type="entry name" value="DUF222"/>
    <property type="match status" value="1"/>
</dbReference>
<dbReference type="CDD" id="cd00085">
    <property type="entry name" value="HNHc"/>
    <property type="match status" value="1"/>
</dbReference>
<feature type="region of interest" description="Disordered" evidence="2">
    <location>
        <begin position="596"/>
        <end position="622"/>
    </location>
</feature>
<keyword evidence="4" id="KW-0255">Endonuclease</keyword>
<dbReference type="Proteomes" id="UP000298468">
    <property type="component" value="Unassembled WGS sequence"/>
</dbReference>
<dbReference type="EMBL" id="SOHM01000030">
    <property type="protein sequence ID" value="TFD88079.1"/>
    <property type="molecule type" value="Genomic_DNA"/>
</dbReference>
<comment type="similarity">
    <text evidence="1">Belongs to the Rv1128c/1148c/1588c/1702c/1945/3466 family.</text>
</comment>
<dbReference type="GO" id="GO:0003676">
    <property type="term" value="F:nucleic acid binding"/>
    <property type="evidence" value="ECO:0007669"/>
    <property type="project" value="InterPro"/>
</dbReference>
<evidence type="ECO:0000256" key="1">
    <source>
        <dbReference type="ARBA" id="ARBA00023450"/>
    </source>
</evidence>
<dbReference type="AlphaFoldDB" id="A0A4R9BQW2"/>
<dbReference type="GO" id="GO:0008270">
    <property type="term" value="F:zinc ion binding"/>
    <property type="evidence" value="ECO:0007669"/>
    <property type="project" value="InterPro"/>
</dbReference>
<feature type="compositionally biased region" description="Low complexity" evidence="2">
    <location>
        <begin position="21"/>
        <end position="34"/>
    </location>
</feature>
<keyword evidence="5" id="KW-1185">Reference proteome</keyword>
<dbReference type="InterPro" id="IPR002711">
    <property type="entry name" value="HNH"/>
</dbReference>
<evidence type="ECO:0000259" key="3">
    <source>
        <dbReference type="SMART" id="SM00507"/>
    </source>
</evidence>
<feature type="compositionally biased region" description="Polar residues" evidence="2">
    <location>
        <begin position="612"/>
        <end position="622"/>
    </location>
</feature>
<dbReference type="OrthoDB" id="5177627at2"/>
<dbReference type="GO" id="GO:0004519">
    <property type="term" value="F:endonuclease activity"/>
    <property type="evidence" value="ECO:0007669"/>
    <property type="project" value="UniProtKB-KW"/>
</dbReference>
<sequence>MLAFKYDSWDNGGMDDELVSPTAPTGTPPASANPCDWNTALASPVPEPSGPDAGSLGGPTDTTAPGESFPGRPGRASTDGRPAWRDPAHLPGVQRARTGVFGEKLQALEDAARTVRAVMDSLDVNALSDAEVVALTQMVERTGRPVDAARVSTATVVGYRSRSGLGRDSMAWRLGATHSNDLLIRLTGASVPEMKRRVLLGEKVAPRVLGGAVLEPVFPFVAAALAAGELGIDAAENIVTGLSDYKVHGRFDADQADVDAGEAGLVESATGSVFGRTAGPADTTTDTGTDRDTNTDADTGTDRGSNAGGVCSGPVARLGDSAGFTFPADRIRDMTLTWQAALNPDGAAPTEAVLEAKSTLSFGRLTRGLHPLRGGVTPELKGIIHTLFDSFQSARTAPAFPSAEEQQRIEAGELVPGEILDERTGGEKRADILRGILVQVAQDPRTPTMGGMPPTVMVHVSATDLLAGIGVGWIDGIDGPISMTTINQMIDNGGFRPIFFGGTGAVLALGNKARCFTPMQRKAITARDGGCIIPGCTCPPQWTEVHHVIPWQHGGPTNVTNGVLLCWRHHHGITNTDGWKIRMVLGMPEVKAPHWIDPTDTWRKPPQHRAHNPTTRQPPHTE</sequence>
<feature type="compositionally biased region" description="Low complexity" evidence="2">
    <location>
        <begin position="275"/>
        <end position="287"/>
    </location>
</feature>
<evidence type="ECO:0000313" key="4">
    <source>
        <dbReference type="EMBL" id="TFD88079.1"/>
    </source>
</evidence>
<protein>
    <submittedName>
        <fullName evidence="4">HNH endonuclease</fullName>
    </submittedName>
</protein>
<dbReference type="SMART" id="SM00507">
    <property type="entry name" value="HNHc"/>
    <property type="match status" value="1"/>
</dbReference>
<dbReference type="Gene3D" id="1.10.30.50">
    <property type="match status" value="1"/>
</dbReference>
<reference evidence="4 5" key="1">
    <citation type="submission" date="2019-03" db="EMBL/GenBank/DDBJ databases">
        <title>Genomics of glacier-inhabiting Cryobacterium strains.</title>
        <authorList>
            <person name="Liu Q."/>
            <person name="Xin Y.-H."/>
        </authorList>
    </citation>
    <scope>NUCLEOTIDE SEQUENCE [LARGE SCALE GENOMIC DNA]</scope>
    <source>
        <strain evidence="4 5">Sr59</strain>
    </source>
</reference>
<dbReference type="Pfam" id="PF01844">
    <property type="entry name" value="HNH"/>
    <property type="match status" value="1"/>
</dbReference>
<proteinExistence type="inferred from homology"/>
<feature type="region of interest" description="Disordered" evidence="2">
    <location>
        <begin position="1"/>
        <end position="96"/>
    </location>
</feature>
<feature type="region of interest" description="Disordered" evidence="2">
    <location>
        <begin position="271"/>
        <end position="312"/>
    </location>
</feature>
<organism evidence="4 5">
    <name type="scientific">Cryobacterium lactosi</name>
    <dbReference type="NCBI Taxonomy" id="1259202"/>
    <lineage>
        <taxon>Bacteria</taxon>
        <taxon>Bacillati</taxon>
        <taxon>Actinomycetota</taxon>
        <taxon>Actinomycetes</taxon>
        <taxon>Micrococcales</taxon>
        <taxon>Microbacteriaceae</taxon>
        <taxon>Cryobacterium</taxon>
    </lineage>
</organism>
<gene>
    <name evidence="4" type="ORF">E3T61_13290</name>
</gene>
<feature type="domain" description="HNH nuclease" evidence="3">
    <location>
        <begin position="519"/>
        <end position="571"/>
    </location>
</feature>
<keyword evidence="4" id="KW-0378">Hydrolase</keyword>
<evidence type="ECO:0000313" key="5">
    <source>
        <dbReference type="Proteomes" id="UP000298468"/>
    </source>
</evidence>